<evidence type="ECO:0000259" key="1">
    <source>
        <dbReference type="Pfam" id="PF07045"/>
    </source>
</evidence>
<dbReference type="InterPro" id="IPR011008">
    <property type="entry name" value="Dimeric_a/b-barrel"/>
</dbReference>
<dbReference type="AlphaFoldDB" id="A0A1H7WA89"/>
<reference evidence="2 3" key="1">
    <citation type="submission" date="2016-10" db="EMBL/GenBank/DDBJ databases">
        <authorList>
            <person name="de Groot N.N."/>
        </authorList>
    </citation>
    <scope>NUCLEOTIDE SEQUENCE [LARGE SCALE GENOMIC DNA]</scope>
    <source>
        <strain evidence="2 3">DSM 25232</strain>
    </source>
</reference>
<evidence type="ECO:0000313" key="2">
    <source>
        <dbReference type="EMBL" id="SEM18254.1"/>
    </source>
</evidence>
<dbReference type="EMBL" id="FOAB01000010">
    <property type="protein sequence ID" value="SEM18254.1"/>
    <property type="molecule type" value="Genomic_DNA"/>
</dbReference>
<dbReference type="STRING" id="1038014.SAMN04487910_4350"/>
<proteinExistence type="predicted"/>
<dbReference type="SUPFAM" id="SSF54909">
    <property type="entry name" value="Dimeric alpha+beta barrel"/>
    <property type="match status" value="1"/>
</dbReference>
<accession>A0A1H7WA89</accession>
<dbReference type="OrthoDB" id="1163825at2"/>
<protein>
    <submittedName>
        <fullName evidence="2">Uncharacterized conserved protein, DUF1330 family</fullName>
    </submittedName>
</protein>
<evidence type="ECO:0000313" key="3">
    <source>
        <dbReference type="Proteomes" id="UP000198521"/>
    </source>
</evidence>
<dbReference type="Proteomes" id="UP000198521">
    <property type="component" value="Unassembled WGS sequence"/>
</dbReference>
<feature type="domain" description="DUF1330" evidence="1">
    <location>
        <begin position="14"/>
        <end position="88"/>
    </location>
</feature>
<gene>
    <name evidence="2" type="ORF">SAMN04487910_4350</name>
</gene>
<dbReference type="RefSeq" id="WP_091412291.1">
    <property type="nucleotide sequence ID" value="NZ_FOAB01000010.1"/>
</dbReference>
<sequence length="98" mass="11016">MSEKSIMIVNAVLNPNEKEAFTYYSEQSALLFKEAGAKPIGKHKIAKTIIGSKKLQVVAITEFPSSESITNVFESEVYKELLPYREKAFLELDVFIGK</sequence>
<dbReference type="Pfam" id="PF07045">
    <property type="entry name" value="DUF1330"/>
    <property type="match status" value="1"/>
</dbReference>
<name>A0A1H7WA89_AQUAM</name>
<organism evidence="2 3">
    <name type="scientific">Aquimarina amphilecti</name>
    <dbReference type="NCBI Taxonomy" id="1038014"/>
    <lineage>
        <taxon>Bacteria</taxon>
        <taxon>Pseudomonadati</taxon>
        <taxon>Bacteroidota</taxon>
        <taxon>Flavobacteriia</taxon>
        <taxon>Flavobacteriales</taxon>
        <taxon>Flavobacteriaceae</taxon>
        <taxon>Aquimarina</taxon>
    </lineage>
</organism>
<keyword evidence="3" id="KW-1185">Reference proteome</keyword>
<dbReference type="Gene3D" id="3.30.70.100">
    <property type="match status" value="1"/>
</dbReference>
<dbReference type="InterPro" id="IPR010753">
    <property type="entry name" value="DUF1330"/>
</dbReference>